<evidence type="ECO:0000313" key="1">
    <source>
        <dbReference type="EMBL" id="MEJ8810141.1"/>
    </source>
</evidence>
<organism evidence="1 2">
    <name type="scientific">Variovorax ureilyticus</name>
    <dbReference type="NCBI Taxonomy" id="1836198"/>
    <lineage>
        <taxon>Bacteria</taxon>
        <taxon>Pseudomonadati</taxon>
        <taxon>Pseudomonadota</taxon>
        <taxon>Betaproteobacteria</taxon>
        <taxon>Burkholderiales</taxon>
        <taxon>Comamonadaceae</taxon>
        <taxon>Variovorax</taxon>
    </lineage>
</organism>
<sequence length="65" mass="7179">MTASTSYFPRNPKFTDSFERALANDDVRHIGRDEPSLLAPAFKRIADAFAALMRGARPNAGLQAR</sequence>
<dbReference type="RefSeq" id="WP_340355441.1">
    <property type="nucleotide sequence ID" value="NZ_JBBKZU010000001.1"/>
</dbReference>
<name>A0ABU8V919_9BURK</name>
<gene>
    <name evidence="1" type="ORF">WKW77_03630</name>
</gene>
<dbReference type="EMBL" id="JBBKZU010000001">
    <property type="protein sequence ID" value="MEJ8810141.1"/>
    <property type="molecule type" value="Genomic_DNA"/>
</dbReference>
<protein>
    <submittedName>
        <fullName evidence="1">Uncharacterized protein</fullName>
    </submittedName>
</protein>
<evidence type="ECO:0000313" key="2">
    <source>
        <dbReference type="Proteomes" id="UP001365846"/>
    </source>
</evidence>
<reference evidence="1 2" key="1">
    <citation type="submission" date="2024-03" db="EMBL/GenBank/DDBJ databases">
        <title>Novel species of the genus Variovorax.</title>
        <authorList>
            <person name="Liu Q."/>
            <person name="Xin Y.-H."/>
        </authorList>
    </citation>
    <scope>NUCLEOTIDE SEQUENCE [LARGE SCALE GENOMIC DNA]</scope>
    <source>
        <strain evidence="1 2">KACC 18899</strain>
    </source>
</reference>
<comment type="caution">
    <text evidence="1">The sequence shown here is derived from an EMBL/GenBank/DDBJ whole genome shotgun (WGS) entry which is preliminary data.</text>
</comment>
<proteinExistence type="predicted"/>
<accession>A0ABU8V919</accession>
<keyword evidence="2" id="KW-1185">Reference proteome</keyword>
<dbReference type="Proteomes" id="UP001365846">
    <property type="component" value="Unassembled WGS sequence"/>
</dbReference>